<keyword evidence="4" id="KW-1185">Reference proteome</keyword>
<evidence type="ECO:0000313" key="4">
    <source>
        <dbReference type="Proteomes" id="UP000606720"/>
    </source>
</evidence>
<keyword evidence="1" id="KW-0812">Transmembrane</keyword>
<dbReference type="Proteomes" id="UP000606720">
    <property type="component" value="Unassembled WGS sequence"/>
</dbReference>
<evidence type="ECO:0000313" key="3">
    <source>
        <dbReference type="EMBL" id="MBC5712983.1"/>
    </source>
</evidence>
<protein>
    <submittedName>
        <fullName evidence="3">Uncharacterized protein</fullName>
    </submittedName>
</protein>
<keyword evidence="2" id="KW-0732">Signal</keyword>
<sequence>MKKRKWLGVCFFFLLLFSGAATANAYERATFKDFVAGADADNAQLGASVECATTGRSMDISFQTMELSEDTYSTVTAYRSESRSMDLEGSVMVGIANMQNQTARMNFSIIDQSGSAFQVKEGCYVALRDDQTTYVPVEKGCFEIPAGFSGELEIPFPVLSNDAAKEALSQKITGYGFVCVVAGQSRYHLKFYDMNFLDSSEAVNAHEAAILQINGDATVRKPETGFSEASFSASAYNMLGEEQKTDAEFSLSGKSDAGVTVTKDGLLKVLPEAGETVTLCAKDKKQDLWAEMPLTLERSWTTLVLTDNGYDASVAKPEDVAPVIDTDIWNLEEQGVWIIRGLLLLGTVIFFIYYVHARKKNRRNL</sequence>
<comment type="caution">
    <text evidence="3">The sequence shown here is derived from an EMBL/GenBank/DDBJ whole genome shotgun (WGS) entry which is preliminary data.</text>
</comment>
<gene>
    <name evidence="3" type="ORF">H8S17_01960</name>
</gene>
<feature type="transmembrane region" description="Helical" evidence="1">
    <location>
        <begin position="337"/>
        <end position="355"/>
    </location>
</feature>
<proteinExistence type="predicted"/>
<feature type="chain" id="PRO_5038992458" evidence="2">
    <location>
        <begin position="24"/>
        <end position="365"/>
    </location>
</feature>
<organism evidence="3 4">
    <name type="scientific">Roseburia zhanii</name>
    <dbReference type="NCBI Taxonomy" id="2763064"/>
    <lineage>
        <taxon>Bacteria</taxon>
        <taxon>Bacillati</taxon>
        <taxon>Bacillota</taxon>
        <taxon>Clostridia</taxon>
        <taxon>Lachnospirales</taxon>
        <taxon>Lachnospiraceae</taxon>
        <taxon>Roseburia</taxon>
    </lineage>
</organism>
<reference evidence="3" key="1">
    <citation type="submission" date="2020-08" db="EMBL/GenBank/DDBJ databases">
        <title>Genome public.</title>
        <authorList>
            <person name="Liu C."/>
            <person name="Sun Q."/>
        </authorList>
    </citation>
    <scope>NUCLEOTIDE SEQUENCE</scope>
    <source>
        <strain evidence="3">BX1005</strain>
    </source>
</reference>
<keyword evidence="1" id="KW-1133">Transmembrane helix</keyword>
<name>A0A923LLP6_9FIRM</name>
<evidence type="ECO:0000256" key="1">
    <source>
        <dbReference type="SAM" id="Phobius"/>
    </source>
</evidence>
<dbReference type="EMBL" id="JACOPH010000001">
    <property type="protein sequence ID" value="MBC5712983.1"/>
    <property type="molecule type" value="Genomic_DNA"/>
</dbReference>
<feature type="signal peptide" evidence="2">
    <location>
        <begin position="1"/>
        <end position="23"/>
    </location>
</feature>
<dbReference type="RefSeq" id="WP_186866000.1">
    <property type="nucleotide sequence ID" value="NZ_JACOPH010000001.1"/>
</dbReference>
<accession>A0A923LLP6</accession>
<dbReference type="AlphaFoldDB" id="A0A923LLP6"/>
<keyword evidence="1" id="KW-0472">Membrane</keyword>
<evidence type="ECO:0000256" key="2">
    <source>
        <dbReference type="SAM" id="SignalP"/>
    </source>
</evidence>